<accession>A0A5N6S6V5</accession>
<evidence type="ECO:0000313" key="1">
    <source>
        <dbReference type="EMBL" id="KAE8130245.1"/>
    </source>
</evidence>
<dbReference type="SUPFAM" id="SSF46955">
    <property type="entry name" value="Putative DNA-binding domain"/>
    <property type="match status" value="1"/>
</dbReference>
<dbReference type="EMBL" id="QDAG01000001">
    <property type="protein sequence ID" value="KAE8130245.1"/>
    <property type="molecule type" value="Genomic_DNA"/>
</dbReference>
<dbReference type="GeneID" id="78126341"/>
<evidence type="ECO:0000313" key="2">
    <source>
        <dbReference type="Proteomes" id="UP000325415"/>
    </source>
</evidence>
<dbReference type="OrthoDB" id="3267842at2"/>
<dbReference type="RefSeq" id="WP_152579937.1">
    <property type="nucleotide sequence ID" value="NZ_QDAG01000001.1"/>
</dbReference>
<dbReference type="AlphaFoldDB" id="A0A5N6S6V5"/>
<protein>
    <submittedName>
        <fullName evidence="1">DNA-binding protein</fullName>
    </submittedName>
</protein>
<keyword evidence="2" id="KW-1185">Reference proteome</keyword>
<gene>
    <name evidence="1" type="ORF">DDE84_01305</name>
</gene>
<dbReference type="GO" id="GO:0003677">
    <property type="term" value="F:DNA binding"/>
    <property type="evidence" value="ECO:0007669"/>
    <property type="project" value="UniProtKB-KW"/>
</dbReference>
<dbReference type="Proteomes" id="UP000325415">
    <property type="component" value="Unassembled WGS sequence"/>
</dbReference>
<name>A0A5N6S6V5_9BIFI</name>
<reference evidence="1 2" key="1">
    <citation type="submission" date="2018-04" db="EMBL/GenBank/DDBJ databases">
        <authorList>
            <person name="Eckel V.P."/>
            <person name="Vogel R.F."/>
        </authorList>
    </citation>
    <scope>NUCLEOTIDE SEQUENCE [LARGE SCALE GENOMIC DNA]</scope>
    <source>
        <strain evidence="2">TMW 2.1764</strain>
    </source>
</reference>
<organism evidence="1 2">
    <name type="scientific">Bifidobacterium tibiigranuli</name>
    <dbReference type="NCBI Taxonomy" id="2172043"/>
    <lineage>
        <taxon>Bacteria</taxon>
        <taxon>Bacillati</taxon>
        <taxon>Actinomycetota</taxon>
        <taxon>Actinomycetes</taxon>
        <taxon>Bifidobacteriales</taxon>
        <taxon>Bifidobacteriaceae</taxon>
        <taxon>Bifidobacterium</taxon>
    </lineage>
</organism>
<keyword evidence="1" id="KW-0238">DNA-binding</keyword>
<comment type="caution">
    <text evidence="1">The sequence shown here is derived from an EMBL/GenBank/DDBJ whole genome shotgun (WGS) entry which is preliminary data.</text>
</comment>
<sequence length="71" mass="8148">MTSTILAPQQELWSPKRTADYLGLSTGTLANWRYQGKYLRYVKVGAAIRYEPNVVMRFKREGIRHGTGEES</sequence>
<proteinExistence type="predicted"/>
<dbReference type="InterPro" id="IPR009061">
    <property type="entry name" value="DNA-bd_dom_put_sf"/>
</dbReference>